<evidence type="ECO:0000313" key="2">
    <source>
        <dbReference type="Proteomes" id="UP000066737"/>
    </source>
</evidence>
<accession>A0A0U5H5V2</accession>
<evidence type="ECO:0000313" key="1">
    <source>
        <dbReference type="EMBL" id="CQH65400.1"/>
    </source>
</evidence>
<sequence length="316" mass="37218">MEYVYLDLNMWIDLHMRDEDDEVREQVEMAVENGEIALPIIHTILTEEATFENEQMRKEVFDYMFELSATHSLRPFTDVQSFEIERFVRGIGGDFEYDLEERVRGKGVDDLFGDWSLTIDGEELDPEGEYQEVFEELNQMFQNRRGFEVTTGAVEQTVEETGDWESELHEEIEKIIDDWDDHFDDNARRRRYAKYSYFYDSVFLPLAQRFVESNLYYNFGVYDFEEYVNQGDEDVEDLFRLFPANYTYVTLTNAADLQDGRKPNDVYDLFSLAVAIPYCDIVVTENVWRTESERAGLTETYGTEVVSSLDDLTNLI</sequence>
<dbReference type="AlphaFoldDB" id="A0A0U5H5V2"/>
<gene>
    <name evidence="1" type="ORF">HHUB_6114</name>
</gene>
<dbReference type="RefSeq" id="WP_059059198.1">
    <property type="nucleotide sequence ID" value="NZ_LN831305.1"/>
</dbReference>
<dbReference type="GeneID" id="26660886"/>
<dbReference type="EMBL" id="LN831305">
    <property type="protein sequence ID" value="CQH65400.1"/>
    <property type="molecule type" value="Genomic_DNA"/>
</dbReference>
<geneLocation type="plasmid" evidence="2">
    <name>pSTJ003</name>
</geneLocation>
<proteinExistence type="predicted"/>
<dbReference type="KEGG" id="hhb:Hhub_6114"/>
<reference evidence="2" key="1">
    <citation type="journal article" date="2016" name="Environ. Microbiol.">
        <title>The complete genome of a viable archaeum isolated from 123-million-year-old rock salt.</title>
        <authorList>
            <person name="Jaakkola S.T."/>
            <person name="Pfeiffer F."/>
            <person name="Ravantti J.J."/>
            <person name="Guo Q."/>
            <person name="Liu Y."/>
            <person name="Chen X."/>
            <person name="Ma H."/>
            <person name="Yang C."/>
            <person name="Oksanen H.M."/>
            <person name="Bamford D.H."/>
        </authorList>
    </citation>
    <scope>NUCLEOTIDE SEQUENCE</scope>
    <source>
        <strain evidence="2">JI20-1</strain>
        <plasmid evidence="2">Plasmid pSTJ003</plasmid>
    </source>
</reference>
<protein>
    <submittedName>
        <fullName evidence="1">Uncharacterized protein</fullName>
    </submittedName>
</protein>
<keyword evidence="2" id="KW-1185">Reference proteome</keyword>
<dbReference type="OrthoDB" id="271940at2157"/>
<dbReference type="Proteomes" id="UP000066737">
    <property type="component" value="Plasmid pSTJ003"/>
</dbReference>
<organism evidence="1 2">
    <name type="scientific">Halobacterium hubeiense</name>
    <dbReference type="NCBI Taxonomy" id="1407499"/>
    <lineage>
        <taxon>Archaea</taxon>
        <taxon>Methanobacteriati</taxon>
        <taxon>Methanobacteriota</taxon>
        <taxon>Stenosarchaea group</taxon>
        <taxon>Halobacteria</taxon>
        <taxon>Halobacteriales</taxon>
        <taxon>Halobacteriaceae</taxon>
        <taxon>Halobacterium</taxon>
    </lineage>
</organism>
<name>A0A0U5H5V2_9EURY</name>